<organism evidence="1 2">
    <name type="scientific">Isoptericola halotolerans</name>
    <dbReference type="NCBI Taxonomy" id="300560"/>
    <lineage>
        <taxon>Bacteria</taxon>
        <taxon>Bacillati</taxon>
        <taxon>Actinomycetota</taxon>
        <taxon>Actinomycetes</taxon>
        <taxon>Micrococcales</taxon>
        <taxon>Promicromonosporaceae</taxon>
        <taxon>Isoptericola</taxon>
    </lineage>
</organism>
<comment type="caution">
    <text evidence="1">The sequence shown here is derived from an EMBL/GenBank/DDBJ whole genome shotgun (WGS) entry which is preliminary data.</text>
</comment>
<evidence type="ECO:0000313" key="2">
    <source>
        <dbReference type="Proteomes" id="UP000757540"/>
    </source>
</evidence>
<proteinExistence type="predicted"/>
<dbReference type="EMBL" id="JABEZU010000004">
    <property type="protein sequence ID" value="NOV98558.1"/>
    <property type="molecule type" value="Genomic_DNA"/>
</dbReference>
<sequence>MKVETQGGTTALVQVADLGGGDAAFEGVLATSPAGCLGLAPPDGSGTVRVVVWPADVSLSGEGELTTSSGEKLAVGDTVFGGGEDLEDLHEHRGDAVTACVEEGERGFVLGEVEKITE</sequence>
<gene>
    <name evidence="1" type="ORF">HDG69_003153</name>
</gene>
<evidence type="ECO:0000313" key="1">
    <source>
        <dbReference type="EMBL" id="NOV98558.1"/>
    </source>
</evidence>
<protein>
    <submittedName>
        <fullName evidence="1">Uncharacterized protein</fullName>
    </submittedName>
</protein>
<keyword evidence="2" id="KW-1185">Reference proteome</keyword>
<name>A0ABX2A6V7_9MICO</name>
<dbReference type="Proteomes" id="UP000757540">
    <property type="component" value="Unassembled WGS sequence"/>
</dbReference>
<accession>A0ABX2A6V7</accession>
<reference evidence="1 2" key="1">
    <citation type="submission" date="2020-05" db="EMBL/GenBank/DDBJ databases">
        <title>Genomic Encyclopedia of Type Strains, Phase III (KMG-III): the genomes of soil and plant-associated and newly described type strains.</title>
        <authorList>
            <person name="Whitman W."/>
        </authorList>
    </citation>
    <scope>NUCLEOTIDE SEQUENCE [LARGE SCALE GENOMIC DNA]</scope>
    <source>
        <strain evidence="1 2">KCTC 19046</strain>
    </source>
</reference>
<dbReference type="RefSeq" id="WP_171784777.1">
    <property type="nucleotide sequence ID" value="NZ_BAAAML010000003.1"/>
</dbReference>